<name>A0A1H8CQ65_9RHOB</name>
<dbReference type="AlphaFoldDB" id="A0A1H8CQ65"/>
<dbReference type="Proteomes" id="UP000198761">
    <property type="component" value="Unassembled WGS sequence"/>
</dbReference>
<keyword evidence="3" id="KW-1185">Reference proteome</keyword>
<dbReference type="Gene3D" id="3.40.630.30">
    <property type="match status" value="1"/>
</dbReference>
<proteinExistence type="predicted"/>
<feature type="domain" description="N-acetyltransferase" evidence="1">
    <location>
        <begin position="21"/>
        <end position="165"/>
    </location>
</feature>
<protein>
    <submittedName>
        <fullName evidence="2">Predicted N-acetyltransferase YhbS</fullName>
    </submittedName>
</protein>
<organism evidence="2 3">
    <name type="scientific">Gemmobacter aquatilis</name>
    <dbReference type="NCBI Taxonomy" id="933059"/>
    <lineage>
        <taxon>Bacteria</taxon>
        <taxon>Pseudomonadati</taxon>
        <taxon>Pseudomonadota</taxon>
        <taxon>Alphaproteobacteria</taxon>
        <taxon>Rhodobacterales</taxon>
        <taxon>Paracoccaceae</taxon>
        <taxon>Gemmobacter</taxon>
    </lineage>
</organism>
<dbReference type="PROSITE" id="PS51186">
    <property type="entry name" value="GNAT"/>
    <property type="match status" value="1"/>
</dbReference>
<evidence type="ECO:0000313" key="3">
    <source>
        <dbReference type="Proteomes" id="UP000198761"/>
    </source>
</evidence>
<dbReference type="GO" id="GO:0016747">
    <property type="term" value="F:acyltransferase activity, transferring groups other than amino-acyl groups"/>
    <property type="evidence" value="ECO:0007669"/>
    <property type="project" value="InterPro"/>
</dbReference>
<dbReference type="InterPro" id="IPR016181">
    <property type="entry name" value="Acyl_CoA_acyltransferase"/>
</dbReference>
<evidence type="ECO:0000313" key="2">
    <source>
        <dbReference type="EMBL" id="SEM97116.1"/>
    </source>
</evidence>
<evidence type="ECO:0000259" key="1">
    <source>
        <dbReference type="PROSITE" id="PS51186"/>
    </source>
</evidence>
<gene>
    <name evidence="2" type="ORF">SAMN04488103_102591</name>
</gene>
<reference evidence="2 3" key="1">
    <citation type="submission" date="2016-10" db="EMBL/GenBank/DDBJ databases">
        <authorList>
            <person name="de Groot N.N."/>
        </authorList>
    </citation>
    <scope>NUCLEOTIDE SEQUENCE [LARGE SCALE GENOMIC DNA]</scope>
    <source>
        <strain evidence="2 3">DSM 3857</strain>
    </source>
</reference>
<dbReference type="CDD" id="cd04301">
    <property type="entry name" value="NAT_SF"/>
    <property type="match status" value="1"/>
</dbReference>
<dbReference type="EMBL" id="FOCE01000002">
    <property type="protein sequence ID" value="SEM97116.1"/>
    <property type="molecule type" value="Genomic_DNA"/>
</dbReference>
<accession>A0A1H8CQ65</accession>
<dbReference type="SUPFAM" id="SSF55729">
    <property type="entry name" value="Acyl-CoA N-acyltransferases (Nat)"/>
    <property type="match status" value="1"/>
</dbReference>
<dbReference type="STRING" id="933059.SAMN04488103_102591"/>
<dbReference type="InterPro" id="IPR000182">
    <property type="entry name" value="GNAT_dom"/>
</dbReference>
<sequence length="181" mass="19691">MIPPGKACPAGGKSRSGRAMYQLEEETEADWWEVEALYDLCFAPGRTALSSYRLRDGVATVAPLCLVLRDETGTLAAAIRYWPAEVGDHDVLLLGPVAVHPTRQGEGLGGLLIYESLAEARRLGWERVMLVGDAPYYARFGFRKLEGVVMPPPTNPDRVLGLDLVRGAWNGVTGPVTRARA</sequence>
<dbReference type="Pfam" id="PF00583">
    <property type="entry name" value="Acetyltransf_1"/>
    <property type="match status" value="1"/>
</dbReference>
<keyword evidence="2" id="KW-0808">Transferase</keyword>